<dbReference type="GO" id="GO:0000049">
    <property type="term" value="F:tRNA binding"/>
    <property type="evidence" value="ECO:0007669"/>
    <property type="project" value="InterPro"/>
</dbReference>
<keyword evidence="7 12" id="KW-0648">Protein biosynthesis</keyword>
<proteinExistence type="inferred from homology"/>
<protein>
    <recommendedName>
        <fullName evidence="2 11">Isoleucine--tRNA ligase</fullName>
        <ecNumber evidence="2 11">6.1.1.5</ecNumber>
    </recommendedName>
</protein>
<dbReference type="Gene3D" id="3.40.50.620">
    <property type="entry name" value="HUPs"/>
    <property type="match status" value="2"/>
</dbReference>
<dbReference type="PANTHER" id="PTHR42780:SF1">
    <property type="entry name" value="ISOLEUCINE--TRNA LIGASE, CYTOPLASMIC"/>
    <property type="match status" value="1"/>
</dbReference>
<dbReference type="InterPro" id="IPR033709">
    <property type="entry name" value="Anticodon_Ile_ABEc"/>
</dbReference>
<organism evidence="15 16">
    <name type="scientific">candidate division WWE3 bacterium GW2011_GWA2_44_16</name>
    <dbReference type="NCBI Taxonomy" id="1619110"/>
    <lineage>
        <taxon>Bacteria</taxon>
        <taxon>Katanobacteria</taxon>
    </lineage>
</organism>
<keyword evidence="8 12" id="KW-0030">Aminoacyl-tRNA synthetase</keyword>
<keyword evidence="6 12" id="KW-0067">ATP-binding</keyword>
<dbReference type="EC" id="6.1.1.5" evidence="2 11"/>
<evidence type="ECO:0000313" key="16">
    <source>
        <dbReference type="Proteomes" id="UP000034128"/>
    </source>
</evidence>
<dbReference type="InterPro" id="IPR009008">
    <property type="entry name" value="Val/Leu/Ile-tRNA-synth_edit"/>
</dbReference>
<evidence type="ECO:0000313" key="15">
    <source>
        <dbReference type="EMBL" id="KKT45772.1"/>
    </source>
</evidence>
<evidence type="ECO:0000256" key="2">
    <source>
        <dbReference type="ARBA" id="ARBA00013165"/>
    </source>
</evidence>
<comment type="catalytic activity">
    <reaction evidence="10">
        <text>tRNA(Ile) + L-isoleucine + ATP = L-isoleucyl-tRNA(Ile) + AMP + diphosphate</text>
        <dbReference type="Rhea" id="RHEA:11060"/>
        <dbReference type="Rhea" id="RHEA-COMP:9666"/>
        <dbReference type="Rhea" id="RHEA-COMP:9695"/>
        <dbReference type="ChEBI" id="CHEBI:30616"/>
        <dbReference type="ChEBI" id="CHEBI:33019"/>
        <dbReference type="ChEBI" id="CHEBI:58045"/>
        <dbReference type="ChEBI" id="CHEBI:78442"/>
        <dbReference type="ChEBI" id="CHEBI:78528"/>
        <dbReference type="ChEBI" id="CHEBI:456215"/>
        <dbReference type="EC" id="6.1.1.5"/>
    </reaction>
</comment>
<dbReference type="Pfam" id="PF19302">
    <property type="entry name" value="DUF5915"/>
    <property type="match status" value="1"/>
</dbReference>
<dbReference type="PATRIC" id="fig|1619110.3.peg.73"/>
<name>A0A0G1JP69_UNCKA</name>
<evidence type="ECO:0000256" key="1">
    <source>
        <dbReference type="ARBA" id="ARBA00007078"/>
    </source>
</evidence>
<evidence type="ECO:0000256" key="3">
    <source>
        <dbReference type="ARBA" id="ARBA00022490"/>
    </source>
</evidence>
<dbReference type="NCBIfam" id="TIGR00392">
    <property type="entry name" value="ileS"/>
    <property type="match status" value="1"/>
</dbReference>
<evidence type="ECO:0000256" key="7">
    <source>
        <dbReference type="ARBA" id="ARBA00022917"/>
    </source>
</evidence>
<keyword evidence="3" id="KW-0963">Cytoplasm</keyword>
<dbReference type="PANTHER" id="PTHR42780">
    <property type="entry name" value="SOLEUCYL-TRNA SYNTHETASE"/>
    <property type="match status" value="1"/>
</dbReference>
<dbReference type="STRING" id="1619110.UW36_C0001G0070"/>
<feature type="domain" description="Methionyl/Valyl/Leucyl/Isoleucyl-tRNA synthetase anticodon-binding" evidence="14">
    <location>
        <begin position="689"/>
        <end position="838"/>
    </location>
</feature>
<evidence type="ECO:0000256" key="5">
    <source>
        <dbReference type="ARBA" id="ARBA00022741"/>
    </source>
</evidence>
<comment type="function">
    <text evidence="9">Catalyzes the attachment of isoleucine to tRNA(Ile). As IleRS can inadvertently accommodate and process structurally similar amino acids such as valine, to avoid such errors it has two additional distinct tRNA(Ile)-dependent editing activities. One activity is designated as 'pretransfer' editing and involves the hydrolysis of activated Val-AMP. The other activity is designated 'posttransfer' editing and involves deacylation of mischarged Val-tRNA(Ile).</text>
</comment>
<keyword evidence="5 12" id="KW-0547">Nucleotide-binding</keyword>
<evidence type="ECO:0000256" key="8">
    <source>
        <dbReference type="ARBA" id="ARBA00023146"/>
    </source>
</evidence>
<evidence type="ECO:0000256" key="6">
    <source>
        <dbReference type="ARBA" id="ARBA00022840"/>
    </source>
</evidence>
<keyword evidence="4 12" id="KW-0436">Ligase</keyword>
<dbReference type="EMBL" id="LCIA01000001">
    <property type="protein sequence ID" value="KKT45772.1"/>
    <property type="molecule type" value="Genomic_DNA"/>
</dbReference>
<dbReference type="GO" id="GO:0005737">
    <property type="term" value="C:cytoplasm"/>
    <property type="evidence" value="ECO:0007669"/>
    <property type="project" value="UniProtKB-UniRule"/>
</dbReference>
<dbReference type="GO" id="GO:0006428">
    <property type="term" value="P:isoleucyl-tRNA aminoacylation"/>
    <property type="evidence" value="ECO:0007669"/>
    <property type="project" value="UniProtKB-UniRule"/>
</dbReference>
<sequence>MHIAVKFGSILNMPKTISQMEADVLAFWKQNRIFEKSVEKNPANNSYVFYDGPPFISGLPHYGHLLGSIAKDVIPRYWTMRGKRVERVWGWDAHGLTVENKVQKKLGIKNRRDIENYGLERFIQECYKYTSETSAEWEWYVDRIGRWVDFTNAYKTIDQTYMESVVWAFKQLYDKGLIYEGLYTSLYCTTCGTPVSNFEIAMDNSYRDEEDPSITVKFRIVTEGRFKDAFILAWTTTPWTMPSNKALVLDPKETYVSVSLVNVKDRYILAQKRLETVFAGEKYTVQDSFLGTELLGVKYESPYTFYVSQDKEFRVYDYEGMVSMDDGTGVVHSAPGFGEIDTQMGKHYGLTIMTSLDGEGKFVQGDVGENPFAGLFYLDANKLILKDLQDRTSLFANEKVVHRVPFHDRCGTTLVQRAQGSWFVAISKLKEQLIENNKDINWVPRHIKEGRFKVGIEQAPDWCVSRNRFWATPMPVWESADGERIVVGSIKEIEELSGKKVENLHRPYIDKIEFVRAGKVFKRRPEVLDSWLEAGSMPYAQVHYPFENKVKFEAHFPGDYIVEYIPQVRAWFYVMHVLSTALFGTKSFNNVVCTGTLAGNDGRKMSKTYGNYADPKAVLETVGGDALRLYLMGSPLMVGENANFDEEDLKNKLKRTLNPLWNSYKFFETYATLHKWVASKKCESANVLDVWIKVELAKAVTGIARALEAYVVPDAVRLIESFVDGLSRWYVRRSRTAIAEGANESLSTLYEVLSTFTHVVAPIVPFITESMYQELKKFDASLVEESVHLRSYPNYSRAATKDTDLLVQIEMDYVRLIASSLLSIRTDKAIPVRQPLAEAIIVGRVSGEVYTKLINDETNVKKVTFNVAFEGGNGWVVKEDAGLKVFLNTVLTDDLRAEGAMRELIRQIQDKRKEKGLTVNQRVVVTYPDTLENKEAVKKFASDIKQKVGADELVVGETLDVKVVG</sequence>
<dbReference type="PRINTS" id="PR00984">
    <property type="entry name" value="TRNASYNTHILE"/>
</dbReference>
<dbReference type="InterPro" id="IPR014729">
    <property type="entry name" value="Rossmann-like_a/b/a_fold"/>
</dbReference>
<accession>A0A0G1JP69</accession>
<gene>
    <name evidence="15" type="ORF">UW36_C0001G0070</name>
</gene>
<dbReference type="InterPro" id="IPR002301">
    <property type="entry name" value="Ile-tRNA-ligase"/>
</dbReference>
<dbReference type="SUPFAM" id="SSF50677">
    <property type="entry name" value="ValRS/IleRS/LeuRS editing domain"/>
    <property type="match status" value="1"/>
</dbReference>
<dbReference type="Pfam" id="PF00133">
    <property type="entry name" value="tRNA-synt_1"/>
    <property type="match status" value="1"/>
</dbReference>
<evidence type="ECO:0000256" key="10">
    <source>
        <dbReference type="ARBA" id="ARBA00048359"/>
    </source>
</evidence>
<dbReference type="InterPro" id="IPR009080">
    <property type="entry name" value="tRNAsynth_Ia_anticodon-bd"/>
</dbReference>
<comment type="similarity">
    <text evidence="1">Belongs to the class-I aminoacyl-tRNA synthetase family. IleS type 2 subfamily.</text>
</comment>
<dbReference type="SUPFAM" id="SSF52374">
    <property type="entry name" value="Nucleotidylyl transferase"/>
    <property type="match status" value="1"/>
</dbReference>
<evidence type="ECO:0000256" key="12">
    <source>
        <dbReference type="RuleBase" id="RU363035"/>
    </source>
</evidence>
<dbReference type="Gene3D" id="1.10.730.10">
    <property type="entry name" value="Isoleucyl-tRNA Synthetase, Domain 1"/>
    <property type="match status" value="1"/>
</dbReference>
<dbReference type="InterPro" id="IPR023586">
    <property type="entry name" value="Ile-tRNA-ligase_type2"/>
</dbReference>
<evidence type="ECO:0000259" key="14">
    <source>
        <dbReference type="Pfam" id="PF08264"/>
    </source>
</evidence>
<evidence type="ECO:0000256" key="9">
    <source>
        <dbReference type="ARBA" id="ARBA00025217"/>
    </source>
</evidence>
<dbReference type="GO" id="GO:0002161">
    <property type="term" value="F:aminoacyl-tRNA deacylase activity"/>
    <property type="evidence" value="ECO:0007669"/>
    <property type="project" value="InterPro"/>
</dbReference>
<dbReference type="InterPro" id="IPR001412">
    <property type="entry name" value="aa-tRNA-synth_I_CS"/>
</dbReference>
<evidence type="ECO:0000256" key="4">
    <source>
        <dbReference type="ARBA" id="ARBA00022598"/>
    </source>
</evidence>
<dbReference type="Pfam" id="PF08264">
    <property type="entry name" value="Anticodon_1"/>
    <property type="match status" value="1"/>
</dbReference>
<dbReference type="SUPFAM" id="SSF47323">
    <property type="entry name" value="Anticodon-binding domain of a subclass of class I aminoacyl-tRNA synthetases"/>
    <property type="match status" value="1"/>
</dbReference>
<dbReference type="InterPro" id="IPR013155">
    <property type="entry name" value="M/V/L/I-tRNA-synth_anticd-bd"/>
</dbReference>
<dbReference type="GO" id="GO:0004822">
    <property type="term" value="F:isoleucine-tRNA ligase activity"/>
    <property type="evidence" value="ECO:0007669"/>
    <property type="project" value="UniProtKB-UniRule"/>
</dbReference>
<evidence type="ECO:0000256" key="11">
    <source>
        <dbReference type="NCBIfam" id="TIGR00392"/>
    </source>
</evidence>
<dbReference type="PROSITE" id="PS00178">
    <property type="entry name" value="AA_TRNA_LIGASE_I"/>
    <property type="match status" value="1"/>
</dbReference>
<dbReference type="InterPro" id="IPR002300">
    <property type="entry name" value="aa-tRNA-synth_Ia"/>
</dbReference>
<dbReference type="CDD" id="cd07961">
    <property type="entry name" value="Anticodon_Ia_Ile_ABEc"/>
    <property type="match status" value="1"/>
</dbReference>
<dbReference type="GO" id="GO:0005524">
    <property type="term" value="F:ATP binding"/>
    <property type="evidence" value="ECO:0007669"/>
    <property type="project" value="UniProtKB-KW"/>
</dbReference>
<dbReference type="AlphaFoldDB" id="A0A0G1JP69"/>
<reference evidence="15 16" key="1">
    <citation type="journal article" date="2015" name="Nature">
        <title>rRNA introns, odd ribosomes, and small enigmatic genomes across a large radiation of phyla.</title>
        <authorList>
            <person name="Brown C.T."/>
            <person name="Hug L.A."/>
            <person name="Thomas B.C."/>
            <person name="Sharon I."/>
            <person name="Castelle C.J."/>
            <person name="Singh A."/>
            <person name="Wilkins M.J."/>
            <person name="Williams K.H."/>
            <person name="Banfield J.F."/>
        </authorList>
    </citation>
    <scope>NUCLEOTIDE SEQUENCE [LARGE SCALE GENOMIC DNA]</scope>
</reference>
<comment type="caution">
    <text evidence="15">The sequence shown here is derived from an EMBL/GenBank/DDBJ whole genome shotgun (WGS) entry which is preliminary data.</text>
</comment>
<evidence type="ECO:0000259" key="13">
    <source>
        <dbReference type="Pfam" id="PF00133"/>
    </source>
</evidence>
<feature type="domain" description="Aminoacyl-tRNA synthetase class Ia" evidence="13">
    <location>
        <begin position="24"/>
        <end position="637"/>
    </location>
</feature>
<dbReference type="Proteomes" id="UP000034128">
    <property type="component" value="Unassembled WGS sequence"/>
</dbReference>